<dbReference type="GO" id="GO:0005737">
    <property type="term" value="C:cytoplasm"/>
    <property type="evidence" value="ECO:0007669"/>
    <property type="project" value="TreeGrafter"/>
</dbReference>
<dbReference type="STRING" id="2070753.A0A3A2ZJV4"/>
<dbReference type="PANTHER" id="PTHR43735:SF24">
    <property type="entry name" value="NUCLEOTIDE-DISULPHIDE OXIDOREDUCTASE AMID-LIKE, PUTATIVE (AFU_ORTHOLOGUE AFUA_1G17180)-RELATED"/>
    <property type="match status" value="1"/>
</dbReference>
<proteinExistence type="predicted"/>
<dbReference type="OrthoDB" id="202203at2759"/>
<dbReference type="GO" id="GO:0050660">
    <property type="term" value="F:flavin adenine dinucleotide binding"/>
    <property type="evidence" value="ECO:0007669"/>
    <property type="project" value="TreeGrafter"/>
</dbReference>
<dbReference type="Proteomes" id="UP000266188">
    <property type="component" value="Unassembled WGS sequence"/>
</dbReference>
<organism evidence="1 2">
    <name type="scientific">Aspergillus sclerotialis</name>
    <dbReference type="NCBI Taxonomy" id="2070753"/>
    <lineage>
        <taxon>Eukaryota</taxon>
        <taxon>Fungi</taxon>
        <taxon>Dikarya</taxon>
        <taxon>Ascomycota</taxon>
        <taxon>Pezizomycotina</taxon>
        <taxon>Eurotiomycetes</taxon>
        <taxon>Eurotiomycetidae</taxon>
        <taxon>Eurotiales</taxon>
        <taxon>Aspergillaceae</taxon>
        <taxon>Aspergillus</taxon>
        <taxon>Aspergillus subgen. Polypaecilum</taxon>
    </lineage>
</organism>
<dbReference type="Gene3D" id="3.50.50.60">
    <property type="entry name" value="FAD/NAD(P)-binding domain"/>
    <property type="match status" value="1"/>
</dbReference>
<protein>
    <submittedName>
        <fullName evidence="1">Pyridine nucleotide-disulfide oxidoreductase</fullName>
    </submittedName>
</protein>
<reference evidence="2" key="1">
    <citation type="submission" date="2017-02" db="EMBL/GenBank/DDBJ databases">
        <authorList>
            <person name="Tafer H."/>
            <person name="Lopandic K."/>
        </authorList>
    </citation>
    <scope>NUCLEOTIDE SEQUENCE [LARGE SCALE GENOMIC DNA]</scope>
    <source>
        <strain evidence="2">CBS 366.77</strain>
    </source>
</reference>
<accession>A0A3A2ZJV4</accession>
<evidence type="ECO:0000313" key="1">
    <source>
        <dbReference type="EMBL" id="RJE18145.1"/>
    </source>
</evidence>
<name>A0A3A2ZJV4_9EURO</name>
<sequence>MDKLGVEIVLNSRVLGSQVDTANKQTILTLSNGETLTAGKVIFCTAKPTARTDWLPSTVLDENGYVRVNSDTTHFAAGDIAAWGGIKRVGGALIMGQCAAINIVKRIVADEQNQLEASIQPEQQTLPPFPQMMSLAVGSEAVSFGPDGSVKTGEEVREMAFGDDLGLTRVREVLGFTKS</sequence>
<dbReference type="EMBL" id="MVGC01000615">
    <property type="protein sequence ID" value="RJE18145.1"/>
    <property type="molecule type" value="Genomic_DNA"/>
</dbReference>
<dbReference type="InterPro" id="IPR036188">
    <property type="entry name" value="FAD/NAD-bd_sf"/>
</dbReference>
<dbReference type="SUPFAM" id="SSF51905">
    <property type="entry name" value="FAD/NAD(P)-binding domain"/>
    <property type="match status" value="1"/>
</dbReference>
<dbReference type="PANTHER" id="PTHR43735">
    <property type="entry name" value="APOPTOSIS-INDUCING FACTOR 1"/>
    <property type="match status" value="1"/>
</dbReference>
<gene>
    <name evidence="1" type="ORF">PHISCL_09523</name>
</gene>
<comment type="caution">
    <text evidence="1">The sequence shown here is derived from an EMBL/GenBank/DDBJ whole genome shotgun (WGS) entry which is preliminary data.</text>
</comment>
<evidence type="ECO:0000313" key="2">
    <source>
        <dbReference type="Proteomes" id="UP000266188"/>
    </source>
</evidence>
<dbReference type="GO" id="GO:0004174">
    <property type="term" value="F:electron-transferring-flavoprotein dehydrogenase activity"/>
    <property type="evidence" value="ECO:0007669"/>
    <property type="project" value="TreeGrafter"/>
</dbReference>
<dbReference type="AlphaFoldDB" id="A0A3A2ZJV4"/>
<keyword evidence="2" id="KW-1185">Reference proteome</keyword>